<dbReference type="GO" id="GO:0006680">
    <property type="term" value="P:glucosylceramide catabolic process"/>
    <property type="evidence" value="ECO:0007669"/>
    <property type="project" value="TreeGrafter"/>
</dbReference>
<dbReference type="InterPro" id="IPR033452">
    <property type="entry name" value="GH30_C"/>
</dbReference>
<dbReference type="Proteomes" id="UP000037460">
    <property type="component" value="Unassembled WGS sequence"/>
</dbReference>
<evidence type="ECO:0000313" key="8">
    <source>
        <dbReference type="Proteomes" id="UP000037460"/>
    </source>
</evidence>
<dbReference type="InterPro" id="IPR001139">
    <property type="entry name" value="Glyco_hydro_30"/>
</dbReference>
<proteinExistence type="inferred from homology"/>
<evidence type="ECO:0000256" key="4">
    <source>
        <dbReference type="SAM" id="SignalP"/>
    </source>
</evidence>
<evidence type="ECO:0000256" key="2">
    <source>
        <dbReference type="ARBA" id="ARBA00022729"/>
    </source>
</evidence>
<organism evidence="7 8">
    <name type="scientific">Chrysochromulina tobinii</name>
    <dbReference type="NCBI Taxonomy" id="1460289"/>
    <lineage>
        <taxon>Eukaryota</taxon>
        <taxon>Haptista</taxon>
        <taxon>Haptophyta</taxon>
        <taxon>Prymnesiophyceae</taxon>
        <taxon>Prymnesiales</taxon>
        <taxon>Chrysochromulinaceae</taxon>
        <taxon>Chrysochromulina</taxon>
    </lineage>
</organism>
<feature type="domain" description="Glycosyl hydrolase family 30 beta sandwich" evidence="6">
    <location>
        <begin position="632"/>
        <end position="665"/>
    </location>
</feature>
<evidence type="ECO:0000313" key="7">
    <source>
        <dbReference type="EMBL" id="KOO24658.1"/>
    </source>
</evidence>
<dbReference type="InterPro" id="IPR017853">
    <property type="entry name" value="GH"/>
</dbReference>
<dbReference type="InterPro" id="IPR033453">
    <property type="entry name" value="Glyco_hydro_30_TIM-barrel"/>
</dbReference>
<protein>
    <submittedName>
        <fullName evidence="7">Glucosylceramidase</fullName>
    </submittedName>
</protein>
<dbReference type="PANTHER" id="PTHR11069">
    <property type="entry name" value="GLUCOSYLCERAMIDASE"/>
    <property type="match status" value="1"/>
</dbReference>
<keyword evidence="2 4" id="KW-0732">Signal</keyword>
<feature type="non-terminal residue" evidence="7">
    <location>
        <position position="667"/>
    </location>
</feature>
<dbReference type="SUPFAM" id="SSF50370">
    <property type="entry name" value="Ricin B-like lectins"/>
    <property type="match status" value="1"/>
</dbReference>
<dbReference type="GO" id="GO:0016020">
    <property type="term" value="C:membrane"/>
    <property type="evidence" value="ECO:0007669"/>
    <property type="project" value="GOC"/>
</dbReference>
<dbReference type="AlphaFoldDB" id="A0A0M0JEI9"/>
<keyword evidence="8" id="KW-1185">Reference proteome</keyword>
<dbReference type="Pfam" id="PF17189">
    <property type="entry name" value="Glyco_hydro_30C"/>
    <property type="match status" value="1"/>
</dbReference>
<dbReference type="InterPro" id="IPR035992">
    <property type="entry name" value="Ricin_B-like_lectins"/>
</dbReference>
<dbReference type="OrthoDB" id="2160638at2759"/>
<comment type="similarity">
    <text evidence="1">Belongs to the glycosyl hydrolase 30 family.</text>
</comment>
<evidence type="ECO:0000256" key="3">
    <source>
        <dbReference type="ARBA" id="ARBA00022801"/>
    </source>
</evidence>
<sequence>MTPTMSPRFGLLLMAMGQTASITVEWTQTMRKNDGTLILLEDQPPLTMHASGSNQPPALVIDRTEKYQTLAGFGGAFTEAAALNWKSLSSEDQAEIIRLYFASPAEGGLGYTLGRVPINSCDFSVESYTFDDVEGDVDLVHFDNTVQHDVDNSMIPFMAAAQQKVKARGAELKLLASPWSPPAWMKVPVPVWWDAKNQSQVRSARPNGLLPEMQRPWAKYFSKWITAYKSHGIDIWAVTVQNEPEAAPNWEAMLWTPEFMATFVRDHLGPVLEADHPSVGIFGFDHNKDHVVGWTQGLYADEAAKKYMRGVAVHWYGGLNGANLDAAHAIAPEKEILATEACNCIGNVVLRTPSLAAWWTRAELLALDMIEDLKHWATGWIDWNLIVSPQGGPNHLKNLCDANIIADPQNTTGFGTNFIKQASFYYMGQFSRYLRPGMRAVKLTNLVETELPPIKSADIKNGAGLVFMPCEKDSAVQLFRLTHRDSGTFIVAAGTNEAPGSDGYGMGGECVEICISGECWFPKIQLWTCKQESNPDALHGATGNQAWEVKAVDGGSQIVNPAIGKCLTAVKTAGWTVGLDAGLQVTGAQAFPCYPAGTKNQTFVISGEGDVTVKSADDGNCLAPPLQKLPHFDAVAFEHPDDGEVAMVVMNTNDDAMDITIKDATSD</sequence>
<comment type="caution">
    <text evidence="7">The sequence shown here is derived from an EMBL/GenBank/DDBJ whole genome shotgun (WGS) entry which is preliminary data.</text>
</comment>
<feature type="domain" description="Glycosyl hydrolase family 30 TIM-barrel" evidence="5">
    <location>
        <begin position="71"/>
        <end position="434"/>
    </location>
</feature>
<feature type="signal peptide" evidence="4">
    <location>
        <begin position="1"/>
        <end position="21"/>
    </location>
</feature>
<gene>
    <name evidence="7" type="ORF">Ctob_001893</name>
</gene>
<keyword evidence="3" id="KW-0378">Hydrolase</keyword>
<evidence type="ECO:0000256" key="1">
    <source>
        <dbReference type="ARBA" id="ARBA00005382"/>
    </source>
</evidence>
<dbReference type="Gene3D" id="2.80.10.50">
    <property type="match status" value="1"/>
</dbReference>
<evidence type="ECO:0000259" key="5">
    <source>
        <dbReference type="Pfam" id="PF02055"/>
    </source>
</evidence>
<evidence type="ECO:0000259" key="6">
    <source>
        <dbReference type="Pfam" id="PF17189"/>
    </source>
</evidence>
<dbReference type="EMBL" id="JWZX01003070">
    <property type="protein sequence ID" value="KOO24658.1"/>
    <property type="molecule type" value="Genomic_DNA"/>
</dbReference>
<dbReference type="PANTHER" id="PTHR11069:SF23">
    <property type="entry name" value="LYSOSOMAL ACID GLUCOSYLCERAMIDASE"/>
    <property type="match status" value="1"/>
</dbReference>
<dbReference type="Pfam" id="PF02055">
    <property type="entry name" value="Glyco_hydro_30"/>
    <property type="match status" value="1"/>
</dbReference>
<dbReference type="Gene3D" id="3.20.20.80">
    <property type="entry name" value="Glycosidases"/>
    <property type="match status" value="1"/>
</dbReference>
<dbReference type="GO" id="GO:0004348">
    <property type="term" value="F:glucosylceramidase activity"/>
    <property type="evidence" value="ECO:0007669"/>
    <property type="project" value="InterPro"/>
</dbReference>
<dbReference type="CDD" id="cd00161">
    <property type="entry name" value="beta-trefoil_Ricin-like"/>
    <property type="match status" value="1"/>
</dbReference>
<name>A0A0M0JEI9_9EUKA</name>
<dbReference type="PROSITE" id="PS50231">
    <property type="entry name" value="RICIN_B_LECTIN"/>
    <property type="match status" value="1"/>
</dbReference>
<dbReference type="SUPFAM" id="SSF51445">
    <property type="entry name" value="(Trans)glycosidases"/>
    <property type="match status" value="1"/>
</dbReference>
<accession>A0A0M0JEI9</accession>
<reference evidence="8" key="1">
    <citation type="journal article" date="2015" name="PLoS Genet.">
        <title>Genome Sequence and Transcriptome Analyses of Chrysochromulina tobin: Metabolic Tools for Enhanced Algal Fitness in the Prominent Order Prymnesiales (Haptophyceae).</title>
        <authorList>
            <person name="Hovde B.T."/>
            <person name="Deodato C.R."/>
            <person name="Hunsperger H.M."/>
            <person name="Ryken S.A."/>
            <person name="Yost W."/>
            <person name="Jha R.K."/>
            <person name="Patterson J."/>
            <person name="Monnat R.J. Jr."/>
            <person name="Barlow S.B."/>
            <person name="Starkenburg S.R."/>
            <person name="Cattolico R.A."/>
        </authorList>
    </citation>
    <scope>NUCLEOTIDE SEQUENCE</scope>
    <source>
        <strain evidence="8">CCMP291</strain>
    </source>
</reference>
<feature type="chain" id="PRO_5005601733" evidence="4">
    <location>
        <begin position="22"/>
        <end position="667"/>
    </location>
</feature>